<sequence length="178" mass="18518">MKLRPRRVLPAALVALALLAVCVIVAVSAAQTLAGQQPWVSYASVTDTLRSLRWEDRAMAIAGGAAGVVGAILVLVALLPGGLVVSPLDGDDGGIVAGAERHSLRMTLRAVASAVDGVSGAKVALSRRRVVAVVRTERTNPAGLEQGVRDALDRRLDQITPLPRPAVAVRVRARRSAS</sequence>
<evidence type="ECO:0000259" key="2">
    <source>
        <dbReference type="Pfam" id="PF19803"/>
    </source>
</evidence>
<protein>
    <submittedName>
        <fullName evidence="3">DUF6286 domain-containing protein</fullName>
    </submittedName>
</protein>
<dbReference type="Proteomes" id="UP001589810">
    <property type="component" value="Unassembled WGS sequence"/>
</dbReference>
<comment type="caution">
    <text evidence="3">The sequence shown here is derived from an EMBL/GenBank/DDBJ whole genome shotgun (WGS) entry which is preliminary data.</text>
</comment>
<proteinExistence type="predicted"/>
<keyword evidence="1" id="KW-0812">Transmembrane</keyword>
<evidence type="ECO:0000313" key="3">
    <source>
        <dbReference type="EMBL" id="MFC0546200.1"/>
    </source>
</evidence>
<dbReference type="EMBL" id="JBHLUD010000011">
    <property type="protein sequence ID" value="MFC0546200.1"/>
    <property type="molecule type" value="Genomic_DNA"/>
</dbReference>
<evidence type="ECO:0000256" key="1">
    <source>
        <dbReference type="SAM" id="Phobius"/>
    </source>
</evidence>
<organism evidence="3 4">
    <name type="scientific">Kutzneria chonburiensis</name>
    <dbReference type="NCBI Taxonomy" id="1483604"/>
    <lineage>
        <taxon>Bacteria</taxon>
        <taxon>Bacillati</taxon>
        <taxon>Actinomycetota</taxon>
        <taxon>Actinomycetes</taxon>
        <taxon>Pseudonocardiales</taxon>
        <taxon>Pseudonocardiaceae</taxon>
        <taxon>Kutzneria</taxon>
    </lineage>
</organism>
<feature type="domain" description="DUF6286" evidence="2">
    <location>
        <begin position="68"/>
        <end position="172"/>
    </location>
</feature>
<keyword evidence="1" id="KW-1133">Transmembrane helix</keyword>
<dbReference type="Pfam" id="PF19803">
    <property type="entry name" value="DUF6286"/>
    <property type="match status" value="1"/>
</dbReference>
<accession>A0ABV6N0V1</accession>
<keyword evidence="1" id="KW-0472">Membrane</keyword>
<reference evidence="3 4" key="1">
    <citation type="submission" date="2024-09" db="EMBL/GenBank/DDBJ databases">
        <authorList>
            <person name="Sun Q."/>
            <person name="Mori K."/>
        </authorList>
    </citation>
    <scope>NUCLEOTIDE SEQUENCE [LARGE SCALE GENOMIC DNA]</scope>
    <source>
        <strain evidence="3 4">TBRC 1432</strain>
    </source>
</reference>
<name>A0ABV6N0V1_9PSEU</name>
<evidence type="ECO:0000313" key="4">
    <source>
        <dbReference type="Proteomes" id="UP001589810"/>
    </source>
</evidence>
<dbReference type="InterPro" id="IPR046253">
    <property type="entry name" value="DUF6286"/>
</dbReference>
<keyword evidence="4" id="KW-1185">Reference proteome</keyword>
<dbReference type="RefSeq" id="WP_273943246.1">
    <property type="nucleotide sequence ID" value="NZ_CP097263.1"/>
</dbReference>
<feature type="transmembrane region" description="Helical" evidence="1">
    <location>
        <begin position="58"/>
        <end position="79"/>
    </location>
</feature>
<gene>
    <name evidence="3" type="ORF">ACFFH7_32115</name>
</gene>